<dbReference type="KEGG" id="vil:CFK37_09630"/>
<protein>
    <recommendedName>
        <fullName evidence="3">Aryl sulfotransferase</fullName>
    </recommendedName>
</protein>
<evidence type="ECO:0000313" key="1">
    <source>
        <dbReference type="EMBL" id="ASK64354.1"/>
    </source>
</evidence>
<organism evidence="1 2">
    <name type="scientific">Virgibacillus phasianinus</name>
    <dbReference type="NCBI Taxonomy" id="2017483"/>
    <lineage>
        <taxon>Bacteria</taxon>
        <taxon>Bacillati</taxon>
        <taxon>Bacillota</taxon>
        <taxon>Bacilli</taxon>
        <taxon>Bacillales</taxon>
        <taxon>Bacillaceae</taxon>
        <taxon>Virgibacillus</taxon>
    </lineage>
</organism>
<dbReference type="InterPro" id="IPR039535">
    <property type="entry name" value="ASST-like"/>
</dbReference>
<dbReference type="PANTHER" id="PTHR35340:SF6">
    <property type="entry name" value="ASST-DOMAIN-CONTAINING PROTEIN"/>
    <property type="match status" value="1"/>
</dbReference>
<dbReference type="PANTHER" id="PTHR35340">
    <property type="entry name" value="PQQ ENZYME REPEAT PROTEIN-RELATED"/>
    <property type="match status" value="1"/>
</dbReference>
<accession>A0A220U7T5</accession>
<dbReference type="Pfam" id="PF14269">
    <property type="entry name" value="Arylsulfotran_2"/>
    <property type="match status" value="1"/>
</dbReference>
<dbReference type="AlphaFoldDB" id="A0A220U7T5"/>
<reference evidence="1 2" key="1">
    <citation type="submission" date="2017-07" db="EMBL/GenBank/DDBJ databases">
        <title>Virgibacillus sp. LM2416.</title>
        <authorList>
            <person name="Tak E.J."/>
            <person name="Bae J.-W."/>
        </authorList>
    </citation>
    <scope>NUCLEOTIDE SEQUENCE [LARGE SCALE GENOMIC DNA]</scope>
    <source>
        <strain evidence="1 2">LM2416</strain>
    </source>
</reference>
<name>A0A220U7T5_9BACI</name>
<dbReference type="OrthoDB" id="264813at2"/>
<evidence type="ECO:0000313" key="2">
    <source>
        <dbReference type="Proteomes" id="UP000198312"/>
    </source>
</evidence>
<gene>
    <name evidence="1" type="ORF">CFK37_09630</name>
</gene>
<dbReference type="Proteomes" id="UP000198312">
    <property type="component" value="Chromosome"/>
</dbReference>
<dbReference type="InterPro" id="IPR053143">
    <property type="entry name" value="Arylsulfate_ST"/>
</dbReference>
<keyword evidence="2" id="KW-1185">Reference proteome</keyword>
<sequence length="467" mass="52390">MKVTVNVNKPGTAPGFIFVAPYEYYSTPTVGQTGSLIMDQAGNPVWFRPSDKYTQNRDFKAQSYYGHPVLTLWQGTIAGTLSAHPDLPQGEPLPGAYFQIINQHYQVIRTITAKKGYTADNHEFIITKRNTALFLAIKHVPADLSPFGGPREGYIRNYSIQEINPETNELVFFWDALSHVNPGYSNVPASSAMESHNIWDPFHLNSVEEGPDTTLLISMRDMWGIYNIDKRTGNIIWQLGGKQSDFTFDSNATFSWQHHARYRSGTKISLFNNACCGATTPPEGTSHGLILQLDYTNMTAKECQSYYHDPALYVDHQGNMQQLPNENQFIGWGVKPFLSEFKYAGNTKNNPSLNLIYDMQMPNHTYRAFKNEWVGLPLHPPDIAVETIRKDKSIVFASWNGSTETAAWQVLAGSTPYTMSVAVSTTPRTGFETAIPIYAAGPYFLVHALDSRGRVIGRSRMVYPCNI</sequence>
<evidence type="ECO:0008006" key="3">
    <source>
        <dbReference type="Google" id="ProtNLM"/>
    </source>
</evidence>
<proteinExistence type="predicted"/>
<dbReference type="EMBL" id="CP022315">
    <property type="protein sequence ID" value="ASK64354.1"/>
    <property type="molecule type" value="Genomic_DNA"/>
</dbReference>